<dbReference type="AlphaFoldDB" id="A0A4Y6R9B9"/>
<keyword evidence="7" id="KW-1185">Reference proteome</keyword>
<dbReference type="InterPro" id="IPR023299">
    <property type="entry name" value="ATPase_P-typ_cyto_dom_N"/>
</dbReference>
<dbReference type="RefSeq" id="WP_141168959.1">
    <property type="nucleotide sequence ID" value="NZ_CP041185.1"/>
</dbReference>
<feature type="region of interest" description="Disordered" evidence="5">
    <location>
        <begin position="1"/>
        <end position="26"/>
    </location>
</feature>
<keyword evidence="2" id="KW-0812">Transmembrane</keyword>
<dbReference type="EMBL" id="CP041185">
    <property type="protein sequence ID" value="QDG69473.1"/>
    <property type="molecule type" value="Genomic_DNA"/>
</dbReference>
<evidence type="ECO:0000256" key="3">
    <source>
        <dbReference type="ARBA" id="ARBA00022989"/>
    </source>
</evidence>
<dbReference type="Proteomes" id="UP000316665">
    <property type="component" value="Chromosome"/>
</dbReference>
<dbReference type="Gene3D" id="3.40.50.1000">
    <property type="entry name" value="HAD superfamily/HAD-like"/>
    <property type="match status" value="1"/>
</dbReference>
<reference evidence="6 7" key="1">
    <citation type="submission" date="2019-06" db="EMBL/GenBank/DDBJ databases">
        <title>Complete genome sequence of Janthinobacterium sp. SNU WT3 isolated from diseased rainbow trout.</title>
        <authorList>
            <person name="Oh W.T."/>
            <person name="Park S.C."/>
        </authorList>
    </citation>
    <scope>NUCLEOTIDE SEQUENCE [LARGE SCALE GENOMIC DNA]</scope>
    <source>
        <strain evidence="6 7">SNU WT3</strain>
    </source>
</reference>
<dbReference type="OrthoDB" id="9814270at2"/>
<gene>
    <name evidence="6" type="ORF">FJQ89_02870</name>
</gene>
<dbReference type="GO" id="GO:0016020">
    <property type="term" value="C:membrane"/>
    <property type="evidence" value="ECO:0007669"/>
    <property type="project" value="UniProtKB-SubCell"/>
</dbReference>
<protein>
    <submittedName>
        <fullName evidence="6">Uncharacterized protein</fullName>
    </submittedName>
</protein>
<dbReference type="InterPro" id="IPR023214">
    <property type="entry name" value="HAD_sf"/>
</dbReference>
<keyword evidence="4" id="KW-0472">Membrane</keyword>
<dbReference type="KEGG" id="jas:FJQ89_02870"/>
<evidence type="ECO:0000256" key="5">
    <source>
        <dbReference type="SAM" id="MobiDB-lite"/>
    </source>
</evidence>
<dbReference type="Gene3D" id="3.40.1110.10">
    <property type="entry name" value="Calcium-transporting ATPase, cytoplasmic domain N"/>
    <property type="match status" value="1"/>
</dbReference>
<accession>A0A4Y6R9B9</accession>
<evidence type="ECO:0000313" key="7">
    <source>
        <dbReference type="Proteomes" id="UP000316665"/>
    </source>
</evidence>
<comment type="subcellular location">
    <subcellularLocation>
        <location evidence="1">Membrane</location>
    </subcellularLocation>
</comment>
<dbReference type="GO" id="GO:0015662">
    <property type="term" value="F:P-type ion transporter activity"/>
    <property type="evidence" value="ECO:0007669"/>
    <property type="project" value="UniProtKB-ARBA"/>
</dbReference>
<evidence type="ECO:0000256" key="1">
    <source>
        <dbReference type="ARBA" id="ARBA00004370"/>
    </source>
</evidence>
<evidence type="ECO:0000313" key="6">
    <source>
        <dbReference type="EMBL" id="QDG69473.1"/>
    </source>
</evidence>
<evidence type="ECO:0000256" key="2">
    <source>
        <dbReference type="ARBA" id="ARBA00022692"/>
    </source>
</evidence>
<keyword evidence="3" id="KW-1133">Transmembrane helix</keyword>
<dbReference type="GO" id="GO:0000166">
    <property type="term" value="F:nucleotide binding"/>
    <property type="evidence" value="ECO:0007669"/>
    <property type="project" value="InterPro"/>
</dbReference>
<evidence type="ECO:0000256" key="4">
    <source>
        <dbReference type="ARBA" id="ARBA00023136"/>
    </source>
</evidence>
<dbReference type="Gene3D" id="1.20.1110.10">
    <property type="entry name" value="Calcium-transporting ATPase, transmembrane domain"/>
    <property type="match status" value="1"/>
</dbReference>
<dbReference type="InterPro" id="IPR018303">
    <property type="entry name" value="ATPase_P-typ_P_site"/>
</dbReference>
<sequence>MSTAAEATARLAEDGPKEMPASPAPSQWRLPRAQVLARCIPAIELLGATKLLCVDKTGTLTSKRMQLRRLWMEGAAYACVQAQQARRAGVASCLLTLPRRLGGERWL</sequence>
<dbReference type="PROSITE" id="PS00154">
    <property type="entry name" value="ATPASE_E1_E2"/>
    <property type="match status" value="1"/>
</dbReference>
<proteinExistence type="predicted"/>
<name>A0A4Y6R9B9_9BURK</name>
<organism evidence="6 7">
    <name type="scientific">Janthinobacterium tructae</name>
    <dbReference type="NCBI Taxonomy" id="2590869"/>
    <lineage>
        <taxon>Bacteria</taxon>
        <taxon>Pseudomonadati</taxon>
        <taxon>Pseudomonadota</taxon>
        <taxon>Betaproteobacteria</taxon>
        <taxon>Burkholderiales</taxon>
        <taxon>Oxalobacteraceae</taxon>
        <taxon>Janthinobacterium</taxon>
    </lineage>
</organism>